<evidence type="ECO:0000256" key="2">
    <source>
        <dbReference type="ARBA" id="ARBA00004370"/>
    </source>
</evidence>
<evidence type="ECO:0000256" key="10">
    <source>
        <dbReference type="SAM" id="Phobius"/>
    </source>
</evidence>
<dbReference type="InterPro" id="IPR036890">
    <property type="entry name" value="HATPase_C_sf"/>
</dbReference>
<dbReference type="InterPro" id="IPR003594">
    <property type="entry name" value="HATPase_dom"/>
</dbReference>
<dbReference type="PRINTS" id="PR00344">
    <property type="entry name" value="BCTRLSENSOR"/>
</dbReference>
<dbReference type="InterPro" id="IPR050351">
    <property type="entry name" value="BphY/WalK/GraS-like"/>
</dbReference>
<dbReference type="Pfam" id="PF00512">
    <property type="entry name" value="HisKA"/>
    <property type="match status" value="1"/>
</dbReference>
<dbReference type="EMBL" id="WHNY01000092">
    <property type="protein sequence ID" value="NOU69429.1"/>
    <property type="molecule type" value="Genomic_DNA"/>
</dbReference>
<evidence type="ECO:0000313" key="13">
    <source>
        <dbReference type="Proteomes" id="UP000653578"/>
    </source>
</evidence>
<evidence type="ECO:0000256" key="8">
    <source>
        <dbReference type="ARBA" id="ARBA00022840"/>
    </source>
</evidence>
<name>A0ABX1XM97_9BACL</name>
<dbReference type="SMART" id="SM00387">
    <property type="entry name" value="HATPase_c"/>
    <property type="match status" value="1"/>
</dbReference>
<feature type="transmembrane region" description="Helical" evidence="10">
    <location>
        <begin position="180"/>
        <end position="202"/>
    </location>
</feature>
<evidence type="ECO:0000256" key="7">
    <source>
        <dbReference type="ARBA" id="ARBA00022777"/>
    </source>
</evidence>
<keyword evidence="10" id="KW-0812">Transmembrane</keyword>
<dbReference type="InterPro" id="IPR004358">
    <property type="entry name" value="Sig_transdc_His_kin-like_C"/>
</dbReference>
<dbReference type="PANTHER" id="PTHR45453">
    <property type="entry name" value="PHOSPHATE REGULON SENSOR PROTEIN PHOR"/>
    <property type="match status" value="1"/>
</dbReference>
<dbReference type="SMART" id="SM00388">
    <property type="entry name" value="HisKA"/>
    <property type="match status" value="1"/>
</dbReference>
<evidence type="ECO:0000256" key="3">
    <source>
        <dbReference type="ARBA" id="ARBA00012438"/>
    </source>
</evidence>
<dbReference type="SUPFAM" id="SSF47384">
    <property type="entry name" value="Homodimeric domain of signal transducing histidine kinase"/>
    <property type="match status" value="1"/>
</dbReference>
<accession>A0ABX1XM97</accession>
<evidence type="ECO:0000256" key="6">
    <source>
        <dbReference type="ARBA" id="ARBA00022741"/>
    </source>
</evidence>
<dbReference type="PROSITE" id="PS50109">
    <property type="entry name" value="HIS_KIN"/>
    <property type="match status" value="1"/>
</dbReference>
<dbReference type="Gene3D" id="3.30.450.20">
    <property type="entry name" value="PAS domain"/>
    <property type="match status" value="1"/>
</dbReference>
<comment type="catalytic activity">
    <reaction evidence="1">
        <text>ATP + protein L-histidine = ADP + protein N-phospho-L-histidine.</text>
        <dbReference type="EC" id="2.7.13.3"/>
    </reaction>
</comment>
<protein>
    <recommendedName>
        <fullName evidence="3">histidine kinase</fullName>
        <ecNumber evidence="3">2.7.13.3</ecNumber>
    </recommendedName>
</protein>
<feature type="transmembrane region" description="Helical" evidence="10">
    <location>
        <begin position="72"/>
        <end position="89"/>
    </location>
</feature>
<gene>
    <name evidence="12" type="ORF">GC096_36030</name>
</gene>
<keyword evidence="5" id="KW-0808">Transferase</keyword>
<dbReference type="Gene3D" id="1.10.287.130">
    <property type="match status" value="1"/>
</dbReference>
<comment type="caution">
    <text evidence="12">The sequence shown here is derived from an EMBL/GenBank/DDBJ whole genome shotgun (WGS) entry which is preliminary data.</text>
</comment>
<organism evidence="12 13">
    <name type="scientific">Paenibacillus plantarum</name>
    <dbReference type="NCBI Taxonomy" id="2654975"/>
    <lineage>
        <taxon>Bacteria</taxon>
        <taxon>Bacillati</taxon>
        <taxon>Bacillota</taxon>
        <taxon>Bacilli</taxon>
        <taxon>Bacillales</taxon>
        <taxon>Paenibacillaceae</taxon>
        <taxon>Paenibacillus</taxon>
    </lineage>
</organism>
<dbReference type="InterPro" id="IPR005467">
    <property type="entry name" value="His_kinase_dom"/>
</dbReference>
<sequence>MILKGEYPFSLLLSSIIYLILFVYSFRFRQKPQFVYFVVLMVLMSSQGLFSIFELTGGSLEDKLFWRNVQQIPLYLSPVMLLGMIMSFVGTNSKAIVRRLTILIFIVVIYWILLFIDSHTHLIRLTVFLEDFQGTQRIEMTRTPLGYLFLALNKAMGLWTLTLLLMHYRKVVGMQRTQHILLVIAVVSPFFFPELAGLIGWQAGVAEAMLPSGLLLFYALFVYNFLQVSPIVKEKVLENMTEGILIVDEKHLIIDANPAAHSIIQSVGGDYKLKGTYITSLMASYPALQALYDSKEQGEVEIESVGIHLWIRQVSIQMSGKRTGSLVIFSDITQRKTYQNELIHQSNVVKEQALELKQSHSQLEQAYAELSKVDEDRRRLFSDISHELGHPITSIQGYIRGMIDGVISESKTEYLHIVYEKTLYLQRMFHDLMELARIESGQIQFNKKIIDLGPFLRELVDRYRWDIEDSGIDFVYDEGVPANSYHAEVDPDRIEQVFCNLLFNAKKFTPGGGRITIQTSISIDKTGCFVVAMQDTGSGVAEADIPYLFERFYQVYKGDRKGSGLGLAIVKGIVASHGGYVGVHSIVGEGSRFFFGIPVSSISAPEQGEVWHAE</sequence>
<dbReference type="InterPro" id="IPR003661">
    <property type="entry name" value="HisK_dim/P_dom"/>
</dbReference>
<evidence type="ECO:0000256" key="4">
    <source>
        <dbReference type="ARBA" id="ARBA00022553"/>
    </source>
</evidence>
<dbReference type="PANTHER" id="PTHR45453:SF1">
    <property type="entry name" value="PHOSPHATE REGULON SENSOR PROTEIN PHOR"/>
    <property type="match status" value="1"/>
</dbReference>
<evidence type="ECO:0000259" key="11">
    <source>
        <dbReference type="PROSITE" id="PS50109"/>
    </source>
</evidence>
<dbReference type="SUPFAM" id="SSF55874">
    <property type="entry name" value="ATPase domain of HSP90 chaperone/DNA topoisomerase II/histidine kinase"/>
    <property type="match status" value="1"/>
</dbReference>
<feature type="transmembrane region" description="Helical" evidence="10">
    <location>
        <begin position="33"/>
        <end position="52"/>
    </location>
</feature>
<dbReference type="Pfam" id="PF02518">
    <property type="entry name" value="HATPase_c"/>
    <property type="match status" value="1"/>
</dbReference>
<feature type="transmembrane region" description="Helical" evidence="10">
    <location>
        <begin position="96"/>
        <end position="116"/>
    </location>
</feature>
<keyword evidence="9" id="KW-0902">Two-component regulatory system</keyword>
<keyword evidence="8" id="KW-0067">ATP-binding</keyword>
<evidence type="ECO:0000256" key="5">
    <source>
        <dbReference type="ARBA" id="ARBA00022679"/>
    </source>
</evidence>
<dbReference type="Gene3D" id="3.30.565.10">
    <property type="entry name" value="Histidine kinase-like ATPase, C-terminal domain"/>
    <property type="match status" value="1"/>
</dbReference>
<feature type="transmembrane region" description="Helical" evidence="10">
    <location>
        <begin position="6"/>
        <end position="26"/>
    </location>
</feature>
<dbReference type="InterPro" id="IPR031621">
    <property type="entry name" value="HisKA_7TM"/>
</dbReference>
<evidence type="ECO:0000256" key="1">
    <source>
        <dbReference type="ARBA" id="ARBA00000085"/>
    </source>
</evidence>
<feature type="transmembrane region" description="Helical" evidence="10">
    <location>
        <begin position="147"/>
        <end position="168"/>
    </location>
</feature>
<evidence type="ECO:0000313" key="12">
    <source>
        <dbReference type="EMBL" id="NOU69429.1"/>
    </source>
</evidence>
<dbReference type="CDD" id="cd00075">
    <property type="entry name" value="HATPase"/>
    <property type="match status" value="1"/>
</dbReference>
<dbReference type="InterPro" id="IPR036097">
    <property type="entry name" value="HisK_dim/P_sf"/>
</dbReference>
<keyword evidence="10" id="KW-1133">Transmembrane helix</keyword>
<dbReference type="Pfam" id="PF16927">
    <property type="entry name" value="HisKA_7TM"/>
    <property type="match status" value="1"/>
</dbReference>
<keyword evidence="7" id="KW-0418">Kinase</keyword>
<dbReference type="RefSeq" id="WP_171637808.1">
    <property type="nucleotide sequence ID" value="NZ_WHNY01000092.1"/>
</dbReference>
<keyword evidence="10" id="KW-0472">Membrane</keyword>
<dbReference type="CDD" id="cd00082">
    <property type="entry name" value="HisKA"/>
    <property type="match status" value="1"/>
</dbReference>
<keyword evidence="4" id="KW-0597">Phosphoprotein</keyword>
<dbReference type="SUPFAM" id="SSF55785">
    <property type="entry name" value="PYP-like sensor domain (PAS domain)"/>
    <property type="match status" value="1"/>
</dbReference>
<dbReference type="InterPro" id="IPR035965">
    <property type="entry name" value="PAS-like_dom_sf"/>
</dbReference>
<proteinExistence type="predicted"/>
<dbReference type="EC" id="2.7.13.3" evidence="3"/>
<keyword evidence="6" id="KW-0547">Nucleotide-binding</keyword>
<dbReference type="Proteomes" id="UP000653578">
    <property type="component" value="Unassembled WGS sequence"/>
</dbReference>
<comment type="subcellular location">
    <subcellularLocation>
        <location evidence="2">Membrane</location>
    </subcellularLocation>
</comment>
<reference evidence="12 13" key="1">
    <citation type="submission" date="2019-10" db="EMBL/GenBank/DDBJ databases">
        <title>Description of Paenibacillus humi sp. nov.</title>
        <authorList>
            <person name="Carlier A."/>
            <person name="Qi S."/>
        </authorList>
    </citation>
    <scope>NUCLEOTIDE SEQUENCE [LARGE SCALE GENOMIC DNA]</scope>
    <source>
        <strain evidence="12 13">LMG 31461</strain>
    </source>
</reference>
<evidence type="ECO:0000256" key="9">
    <source>
        <dbReference type="ARBA" id="ARBA00023012"/>
    </source>
</evidence>
<keyword evidence="13" id="KW-1185">Reference proteome</keyword>
<feature type="domain" description="Histidine kinase" evidence="11">
    <location>
        <begin position="383"/>
        <end position="601"/>
    </location>
</feature>